<feature type="transmembrane region" description="Helical" evidence="1">
    <location>
        <begin position="6"/>
        <end position="24"/>
    </location>
</feature>
<comment type="caution">
    <text evidence="2">The sequence shown here is derived from an EMBL/GenBank/DDBJ whole genome shotgun (WGS) entry which is preliminary data.</text>
</comment>
<organism evidence="2 3">
    <name type="scientific">Alsobacter ponti</name>
    <dbReference type="NCBI Taxonomy" id="2962936"/>
    <lineage>
        <taxon>Bacteria</taxon>
        <taxon>Pseudomonadati</taxon>
        <taxon>Pseudomonadota</taxon>
        <taxon>Alphaproteobacteria</taxon>
        <taxon>Hyphomicrobiales</taxon>
        <taxon>Alsobacteraceae</taxon>
        <taxon>Alsobacter</taxon>
    </lineage>
</organism>
<keyword evidence="1" id="KW-0472">Membrane</keyword>
<gene>
    <name evidence="2" type="ORF">NK718_00595</name>
</gene>
<evidence type="ECO:0000313" key="3">
    <source>
        <dbReference type="Proteomes" id="UP001205890"/>
    </source>
</evidence>
<evidence type="ECO:0000256" key="1">
    <source>
        <dbReference type="SAM" id="Phobius"/>
    </source>
</evidence>
<evidence type="ECO:0000313" key="2">
    <source>
        <dbReference type="EMBL" id="MCP8937002.1"/>
    </source>
</evidence>
<reference evidence="2 3" key="1">
    <citation type="submission" date="2022-07" db="EMBL/GenBank/DDBJ databases">
        <authorList>
            <person name="Li W.-J."/>
            <person name="Deng Q.-Q."/>
        </authorList>
    </citation>
    <scope>NUCLEOTIDE SEQUENCE [LARGE SCALE GENOMIC DNA]</scope>
    <source>
        <strain evidence="2 3">SYSU M60028</strain>
    </source>
</reference>
<proteinExistence type="predicted"/>
<feature type="transmembrane region" description="Helical" evidence="1">
    <location>
        <begin position="36"/>
        <end position="57"/>
    </location>
</feature>
<dbReference type="Proteomes" id="UP001205890">
    <property type="component" value="Unassembled WGS sequence"/>
</dbReference>
<name>A0ABT1L6H0_9HYPH</name>
<keyword evidence="3" id="KW-1185">Reference proteome</keyword>
<keyword evidence="1" id="KW-1133">Transmembrane helix</keyword>
<accession>A0ABT1L6H0</accession>
<dbReference type="InterPro" id="IPR046093">
    <property type="entry name" value="DUF6111"/>
</dbReference>
<sequence>MSRALFEEAILFLLPFALFALWLAVRRRKLFERLHWSGNVSWLTIAGLVLALGWIVYTGLTAPRGHGDYVPAHMENGVFVPAQTR</sequence>
<keyword evidence="1" id="KW-0812">Transmembrane</keyword>
<dbReference type="EMBL" id="JANCLU010000001">
    <property type="protein sequence ID" value="MCP8937002.1"/>
    <property type="molecule type" value="Genomic_DNA"/>
</dbReference>
<dbReference type="RefSeq" id="WP_254737490.1">
    <property type="nucleotide sequence ID" value="NZ_JANCLU010000001.1"/>
</dbReference>
<protein>
    <submittedName>
        <fullName evidence="2">DUF6111 family protein</fullName>
    </submittedName>
</protein>
<dbReference type="Pfam" id="PF19606">
    <property type="entry name" value="DUF6111"/>
    <property type="match status" value="1"/>
</dbReference>